<sequence length="185" mass="19533">MTERVPVPDPVPDLVPDPVPAVPAPVEGALLRAAAARLPGGVVVVTVRWRGHDQAMTATSVVSASLEPPLLLLCVHADSRLREALDDVPGWAVTVLDDGAAPQADWLSSPGRPAVDQLARVPHHRAPWSGAAWLDSGAAWFDLRTVAVHPAGDHDVVLGEVVAVREADPARGGLVHLRGRLRPVR</sequence>
<dbReference type="Gene3D" id="2.30.110.10">
    <property type="entry name" value="Electron Transport, Fmn-binding Protein, Chain A"/>
    <property type="match status" value="1"/>
</dbReference>
<evidence type="ECO:0000313" key="3">
    <source>
        <dbReference type="EMBL" id="SFB25262.1"/>
    </source>
</evidence>
<protein>
    <submittedName>
        <fullName evidence="3">NADH-FMN oxidoreductase RutF, flavin reductase (DIM6/NTAB) family</fullName>
    </submittedName>
</protein>
<evidence type="ECO:0000313" key="4">
    <source>
        <dbReference type="Proteomes" id="UP000199012"/>
    </source>
</evidence>
<dbReference type="STRING" id="988821.SAMN05421867_11191"/>
<dbReference type="GO" id="GO:0042602">
    <property type="term" value="F:riboflavin reductase (NADPH) activity"/>
    <property type="evidence" value="ECO:0007669"/>
    <property type="project" value="TreeGrafter"/>
</dbReference>
<dbReference type="Pfam" id="PF01613">
    <property type="entry name" value="Flavin_Reduct"/>
    <property type="match status" value="1"/>
</dbReference>
<evidence type="ECO:0000256" key="1">
    <source>
        <dbReference type="ARBA" id="ARBA00023002"/>
    </source>
</evidence>
<keyword evidence="1" id="KW-0560">Oxidoreductase</keyword>
<dbReference type="RefSeq" id="WP_239078748.1">
    <property type="nucleotide sequence ID" value="NZ_BONM01000007.1"/>
</dbReference>
<dbReference type="SMART" id="SM00903">
    <property type="entry name" value="Flavin_Reduct"/>
    <property type="match status" value="1"/>
</dbReference>
<dbReference type="PANTHER" id="PTHR30466">
    <property type="entry name" value="FLAVIN REDUCTASE"/>
    <property type="match status" value="1"/>
</dbReference>
<reference evidence="3 4" key="1">
    <citation type="submission" date="2016-10" db="EMBL/GenBank/DDBJ databases">
        <authorList>
            <person name="de Groot N.N."/>
        </authorList>
    </citation>
    <scope>NUCLEOTIDE SEQUENCE [LARGE SCALE GENOMIC DNA]</scope>
    <source>
        <strain evidence="3 4">CGMCC 4.6945</strain>
    </source>
</reference>
<dbReference type="AlphaFoldDB" id="A0A1I0ZIS5"/>
<dbReference type="GO" id="GO:0010181">
    <property type="term" value="F:FMN binding"/>
    <property type="evidence" value="ECO:0007669"/>
    <property type="project" value="InterPro"/>
</dbReference>
<dbReference type="EMBL" id="FOKA01000011">
    <property type="protein sequence ID" value="SFB25262.1"/>
    <property type="molecule type" value="Genomic_DNA"/>
</dbReference>
<dbReference type="InterPro" id="IPR050268">
    <property type="entry name" value="NADH-dep_flavin_reductase"/>
</dbReference>
<dbReference type="Proteomes" id="UP000199012">
    <property type="component" value="Unassembled WGS sequence"/>
</dbReference>
<keyword evidence="4" id="KW-1185">Reference proteome</keyword>
<accession>A0A1I0ZIS5</accession>
<evidence type="ECO:0000259" key="2">
    <source>
        <dbReference type="SMART" id="SM00903"/>
    </source>
</evidence>
<organism evidence="3 4">
    <name type="scientific">Cellulomonas marina</name>
    <dbReference type="NCBI Taxonomy" id="988821"/>
    <lineage>
        <taxon>Bacteria</taxon>
        <taxon>Bacillati</taxon>
        <taxon>Actinomycetota</taxon>
        <taxon>Actinomycetes</taxon>
        <taxon>Micrococcales</taxon>
        <taxon>Cellulomonadaceae</taxon>
        <taxon>Cellulomonas</taxon>
    </lineage>
</organism>
<dbReference type="GO" id="GO:0006208">
    <property type="term" value="P:pyrimidine nucleobase catabolic process"/>
    <property type="evidence" value="ECO:0007669"/>
    <property type="project" value="TreeGrafter"/>
</dbReference>
<dbReference type="PANTHER" id="PTHR30466:SF1">
    <property type="entry name" value="FMN REDUCTASE (NADH) RUTF"/>
    <property type="match status" value="1"/>
</dbReference>
<dbReference type="InterPro" id="IPR002563">
    <property type="entry name" value="Flavin_Rdtase-like_dom"/>
</dbReference>
<gene>
    <name evidence="3" type="ORF">SAMN05421867_11191</name>
</gene>
<dbReference type="InterPro" id="IPR012349">
    <property type="entry name" value="Split_barrel_FMN-bd"/>
</dbReference>
<feature type="domain" description="Flavin reductase like" evidence="2">
    <location>
        <begin position="35"/>
        <end position="183"/>
    </location>
</feature>
<name>A0A1I0ZIS5_9CELL</name>
<proteinExistence type="predicted"/>
<dbReference type="SUPFAM" id="SSF50475">
    <property type="entry name" value="FMN-binding split barrel"/>
    <property type="match status" value="1"/>
</dbReference>